<keyword evidence="8" id="KW-0378">Hydrolase</keyword>
<dbReference type="Proteomes" id="UP000069902">
    <property type="component" value="Chromosome cPNK"/>
</dbReference>
<dbReference type="InterPro" id="IPR006047">
    <property type="entry name" value="GH13_cat_dom"/>
</dbReference>
<dbReference type="Gene3D" id="3.20.20.80">
    <property type="entry name" value="Glycosidases"/>
    <property type="match status" value="1"/>
</dbReference>
<dbReference type="Gene3D" id="2.60.40.10">
    <property type="entry name" value="Immunoglobulins"/>
    <property type="match status" value="1"/>
</dbReference>
<dbReference type="GO" id="GO:0030979">
    <property type="term" value="P:alpha-glucan biosynthetic process"/>
    <property type="evidence" value="ECO:0007669"/>
    <property type="project" value="UniProtKB-UniRule"/>
</dbReference>
<dbReference type="Pfam" id="PF00128">
    <property type="entry name" value="Alpha-amylase"/>
    <property type="match status" value="1"/>
</dbReference>
<feature type="binding site" evidence="6">
    <location>
        <position position="243"/>
    </location>
    <ligand>
        <name>alpha-maltose 1-phosphate</name>
        <dbReference type="ChEBI" id="CHEBI:63576"/>
    </ligand>
</feature>
<comment type="catalytic activity">
    <reaction evidence="5 6">
        <text>alpha-maltose 1-phosphate + [(1-&gt;4)-alpha-D-glucosyl](n) = [(1-&gt;4)-alpha-D-glucosyl](n+2) + phosphate</text>
        <dbReference type="Rhea" id="RHEA:42692"/>
        <dbReference type="Rhea" id="RHEA-COMP:9584"/>
        <dbReference type="Rhea" id="RHEA-COMP:10183"/>
        <dbReference type="ChEBI" id="CHEBI:15444"/>
        <dbReference type="ChEBI" id="CHEBI:43474"/>
        <dbReference type="ChEBI" id="CHEBI:63576"/>
        <dbReference type="EC" id="2.4.99.16"/>
    </reaction>
</comment>
<dbReference type="KEGG" id="pnl:PNK_0134"/>
<dbReference type="SMART" id="SM00642">
    <property type="entry name" value="Aamy"/>
    <property type="match status" value="1"/>
</dbReference>
<keyword evidence="2 6" id="KW-0328">Glycosyltransferase</keyword>
<dbReference type="CDD" id="cd11344">
    <property type="entry name" value="AmyAc_GlgE_like"/>
    <property type="match status" value="1"/>
</dbReference>
<evidence type="ECO:0000313" key="9">
    <source>
        <dbReference type="Proteomes" id="UP000069902"/>
    </source>
</evidence>
<keyword evidence="9" id="KW-1185">Reference proteome</keyword>
<dbReference type="RefSeq" id="WP_059059655.1">
    <property type="nucleotide sequence ID" value="NZ_LN879502.1"/>
</dbReference>
<evidence type="ECO:0000256" key="5">
    <source>
        <dbReference type="ARBA" id="ARBA00048735"/>
    </source>
</evidence>
<comment type="function">
    <text evidence="6">Maltosyltransferase that uses maltose 1-phosphate (M1P) as the sugar donor to elongate linear or branched alpha-(1-&gt;4)-glucans. Is involved in a branched alpha-glucan biosynthetic pathway from trehalose, together with TreS, Mak and GlgB.</text>
</comment>
<feature type="binding site" evidence="6">
    <location>
        <position position="303"/>
    </location>
    <ligand>
        <name>alpha-maltose 1-phosphate</name>
        <dbReference type="ChEBI" id="CHEBI:63576"/>
    </ligand>
</feature>
<dbReference type="InterPro" id="IPR013783">
    <property type="entry name" value="Ig-like_fold"/>
</dbReference>
<dbReference type="PATRIC" id="fig|389348.3.peg.156"/>
<dbReference type="GO" id="GO:0016758">
    <property type="term" value="F:hexosyltransferase activity"/>
    <property type="evidence" value="ECO:0007669"/>
    <property type="project" value="UniProtKB-UniRule"/>
</dbReference>
<reference evidence="9" key="1">
    <citation type="submission" date="2015-09" db="EMBL/GenBank/DDBJ databases">
        <authorList>
            <person name="Bertelli C."/>
        </authorList>
    </citation>
    <scope>NUCLEOTIDE SEQUENCE [LARGE SCALE GENOMIC DNA]</scope>
    <source>
        <strain evidence="9">KNic</strain>
    </source>
</reference>
<evidence type="ECO:0000256" key="4">
    <source>
        <dbReference type="ARBA" id="ARBA00023277"/>
    </source>
</evidence>
<dbReference type="PANTHER" id="PTHR47786:SF2">
    <property type="entry name" value="GLYCOSYL HYDROLASE FAMILY 13 CATALYTIC DOMAIN-CONTAINING PROTEIN"/>
    <property type="match status" value="1"/>
</dbReference>
<keyword evidence="8" id="KW-0326">Glycosidase</keyword>
<accession>A0A0U5CMG6</accession>
<feature type="active site" description="Nucleophile" evidence="6">
    <location>
        <position position="374"/>
    </location>
</feature>
<protein>
    <recommendedName>
        <fullName evidence="6">Alpha-1,4-glucan:maltose-1-phosphate maltosyltransferase</fullName>
        <shortName evidence="6">GMPMT</shortName>
        <ecNumber evidence="6">2.4.99.16</ecNumber>
    </recommendedName>
    <alternativeName>
        <fullName evidence="6">(1-&gt;4)-alpha-D-glucan:maltose-1-phosphate alpha-D-maltosyltransferase</fullName>
    </alternativeName>
</protein>
<organism evidence="8 9">
    <name type="scientific">Candidatus Protochlamydia naegleriophila</name>
    <dbReference type="NCBI Taxonomy" id="389348"/>
    <lineage>
        <taxon>Bacteria</taxon>
        <taxon>Pseudomonadati</taxon>
        <taxon>Chlamydiota</taxon>
        <taxon>Chlamydiia</taxon>
        <taxon>Parachlamydiales</taxon>
        <taxon>Parachlamydiaceae</taxon>
        <taxon>Candidatus Protochlamydia</taxon>
    </lineage>
</organism>
<feature type="binding site" evidence="6">
    <location>
        <begin position="515"/>
        <end position="516"/>
    </location>
    <ligand>
        <name>alpha-maltose 1-phosphate</name>
        <dbReference type="ChEBI" id="CHEBI:63576"/>
    </ligand>
</feature>
<dbReference type="InterPro" id="IPR017853">
    <property type="entry name" value="GH"/>
</dbReference>
<feature type="binding site" evidence="6">
    <location>
        <position position="338"/>
    </location>
    <ligand>
        <name>alpha-maltose 1-phosphate</name>
        <dbReference type="ChEBI" id="CHEBI:63576"/>
    </ligand>
</feature>
<comment type="subunit">
    <text evidence="1 6">Homodimer.</text>
</comment>
<name>A0A0U5CMG6_9BACT</name>
<gene>
    <name evidence="6" type="primary">glgE</name>
    <name evidence="8" type="ORF">PNK_0134</name>
</gene>
<dbReference type="PANTHER" id="PTHR47786">
    <property type="entry name" value="ALPHA-1,4-GLUCAN:MALTOSE-1-PHOSPHATE MALTOSYLTRANSFERASE"/>
    <property type="match status" value="1"/>
</dbReference>
<feature type="binding site" evidence="6">
    <location>
        <position position="375"/>
    </location>
    <ligand>
        <name>alpha-maltose 1-phosphate</name>
        <dbReference type="ChEBI" id="CHEBI:63576"/>
    </ligand>
</feature>
<keyword evidence="3 6" id="KW-0808">Transferase</keyword>
<feature type="domain" description="Glycosyl hydrolase family 13 catalytic" evidence="7">
    <location>
        <begin position="194"/>
        <end position="540"/>
    </location>
</feature>
<comment type="similarity">
    <text evidence="6">Belongs to the glycosyl hydrolase 13 family. GlgE subfamily.</text>
</comment>
<keyword evidence="4 6" id="KW-0119">Carbohydrate metabolism</keyword>
<proteinExistence type="inferred from homology"/>
<evidence type="ECO:0000256" key="2">
    <source>
        <dbReference type="ARBA" id="ARBA00022676"/>
    </source>
</evidence>
<evidence type="ECO:0000259" key="7">
    <source>
        <dbReference type="SMART" id="SM00642"/>
    </source>
</evidence>
<dbReference type="InterPro" id="IPR049171">
    <property type="entry name" value="GLGE_C"/>
</dbReference>
<dbReference type="SUPFAM" id="SSF51445">
    <property type="entry name" value="(Trans)glycosidases"/>
    <property type="match status" value="1"/>
</dbReference>
<evidence type="ECO:0000313" key="8">
    <source>
        <dbReference type="EMBL" id="CUI15772.1"/>
    </source>
</evidence>
<dbReference type="EMBL" id="LN879502">
    <property type="protein sequence ID" value="CUI15772.1"/>
    <property type="molecule type" value="Genomic_DNA"/>
</dbReference>
<evidence type="ECO:0000256" key="6">
    <source>
        <dbReference type="HAMAP-Rule" id="MF_02124"/>
    </source>
</evidence>
<dbReference type="InParanoid" id="A0A0U5CMG6"/>
<feature type="active site" description="Proton donor" evidence="6">
    <location>
        <position position="403"/>
    </location>
</feature>
<dbReference type="InterPro" id="IPR021828">
    <property type="entry name" value="GlgE_dom_N/S"/>
</dbReference>
<evidence type="ECO:0000256" key="1">
    <source>
        <dbReference type="ARBA" id="ARBA00011738"/>
    </source>
</evidence>
<dbReference type="Pfam" id="PF21702">
    <property type="entry name" value="GLGE_C"/>
    <property type="match status" value="1"/>
</dbReference>
<evidence type="ECO:0000256" key="3">
    <source>
        <dbReference type="ARBA" id="ARBA00022679"/>
    </source>
</evidence>
<dbReference type="AlphaFoldDB" id="A0A0U5CMG6"/>
<dbReference type="GO" id="GO:0004553">
    <property type="term" value="F:hydrolase activity, hydrolyzing O-glycosyl compounds"/>
    <property type="evidence" value="ECO:0007669"/>
    <property type="project" value="InterPro"/>
</dbReference>
<dbReference type="HAMAP" id="MF_02124">
    <property type="entry name" value="GlgE"/>
    <property type="match status" value="1"/>
</dbReference>
<dbReference type="Gene3D" id="2.60.40.1180">
    <property type="entry name" value="Golgi alpha-mannosidase II"/>
    <property type="match status" value="1"/>
</dbReference>
<dbReference type="Pfam" id="PF11896">
    <property type="entry name" value="GlgE_dom_N_S"/>
    <property type="match status" value="1"/>
</dbReference>
<dbReference type="STRING" id="389348.PNK_0134"/>
<dbReference type="EC" id="2.4.99.16" evidence="6"/>
<dbReference type="Gene3D" id="1.20.58.80">
    <property type="entry name" value="Phosphotransferase system, lactose/cellobiose-type IIA subunit"/>
    <property type="match status" value="1"/>
</dbReference>
<sequence>MEEGRRRVVISNVSPQIEAGRFAIKRVIGEEVVVEADIFTDGHYKVAAYLYVRSDREAEWQEIVMEPKSNDRWLGRFITQAIGMSFYNIIAWIDYFETWQKDLEKKFKAASPIEIDLQIGLQMIQEALCCREEQQLREWLLAIEGARNQKQAILLATDPTLTQLMRNCYPNRQWETTLPHPLPLSVDPPKAGFSAWYELFPRSSGEQSGTFKDCEELLPGIAKMGFDVLYLSPIHPIGISKRKGKNNSSDALAGDLGSPWAIGSQVGGHKTIHPELGTEEELRHFVQAATYLGLDVALDIAFQCSLDHPYVKEHPNWFRWRPDQTIQYAENPPKKYEDIVPFFFETEAWQALWEELRSIFLHWIRLGIKIFRIDNPHTKPFPFWEWVIRTIKQDFPDVIFLAEAFTRPKVMYWLAKIGFSQSYTYFAWRHTKQELIEYLTELTSTDLKEYFRPNFWPNTPDILTEELQMGNKATFMVRFALAATLSSNYGIYGPAFELMIQDALPGTEEYRDSEKYERKRWNRNDPKSLASFIAQINQIRRENEALHMTANLQFLPVDNANILCYGKFCENPSNNLLIVVSLDAFNLQEGTLTIPLEELGIQPQEPYRVHELLSDRYAIWEGGSQPMILHPKDMPVKIFRIQRRLLREMDFEYFM</sequence>
<dbReference type="InterPro" id="IPR026585">
    <property type="entry name" value="GlgE"/>
</dbReference>
<feature type="site" description="Transition state stabilizer" evidence="6">
    <location>
        <position position="461"/>
    </location>
</feature>
<dbReference type="InterPro" id="IPR013780">
    <property type="entry name" value="Glyco_hydro_b"/>
</dbReference>